<feature type="domain" description="Transcription factor Tfb2 C-terminal" evidence="8">
    <location>
        <begin position="111"/>
        <end position="177"/>
    </location>
</feature>
<evidence type="ECO:0000313" key="9">
    <source>
        <dbReference type="EMBL" id="KAD3642261.1"/>
    </source>
</evidence>
<evidence type="ECO:0000256" key="5">
    <source>
        <dbReference type="ARBA" id="ARBA00023163"/>
    </source>
</evidence>
<organism evidence="9 10">
    <name type="scientific">Mikania micrantha</name>
    <name type="common">bitter vine</name>
    <dbReference type="NCBI Taxonomy" id="192012"/>
    <lineage>
        <taxon>Eukaryota</taxon>
        <taxon>Viridiplantae</taxon>
        <taxon>Streptophyta</taxon>
        <taxon>Embryophyta</taxon>
        <taxon>Tracheophyta</taxon>
        <taxon>Spermatophyta</taxon>
        <taxon>Magnoliopsida</taxon>
        <taxon>eudicotyledons</taxon>
        <taxon>Gunneridae</taxon>
        <taxon>Pentapetalae</taxon>
        <taxon>asterids</taxon>
        <taxon>campanulids</taxon>
        <taxon>Asterales</taxon>
        <taxon>Asteraceae</taxon>
        <taxon>Asteroideae</taxon>
        <taxon>Heliantheae alliance</taxon>
        <taxon>Eupatorieae</taxon>
        <taxon>Mikania</taxon>
    </lineage>
</organism>
<comment type="caution">
    <text evidence="9">The sequence shown here is derived from an EMBL/GenBank/DDBJ whole genome shotgun (WGS) entry which is preliminary data.</text>
</comment>
<keyword evidence="5" id="KW-0804">Transcription</keyword>
<dbReference type="InterPro" id="IPR040662">
    <property type="entry name" value="Tfb2_C"/>
</dbReference>
<keyword evidence="7" id="KW-0539">Nucleus</keyword>
<evidence type="ECO:0000256" key="2">
    <source>
        <dbReference type="ARBA" id="ARBA00007132"/>
    </source>
</evidence>
<proteinExistence type="inferred from homology"/>
<evidence type="ECO:0000256" key="6">
    <source>
        <dbReference type="ARBA" id="ARBA00023204"/>
    </source>
</evidence>
<evidence type="ECO:0000256" key="1">
    <source>
        <dbReference type="ARBA" id="ARBA00004123"/>
    </source>
</evidence>
<keyword evidence="10" id="KW-1185">Reference proteome</keyword>
<dbReference type="InterPro" id="IPR004598">
    <property type="entry name" value="TFIIH_p52/Tfb2"/>
</dbReference>
<dbReference type="GO" id="GO:0006289">
    <property type="term" value="P:nucleotide-excision repair"/>
    <property type="evidence" value="ECO:0007669"/>
    <property type="project" value="InterPro"/>
</dbReference>
<comment type="similarity">
    <text evidence="2">Belongs to the TFB2 family.</text>
</comment>
<dbReference type="GO" id="GO:0001671">
    <property type="term" value="F:ATPase activator activity"/>
    <property type="evidence" value="ECO:0007669"/>
    <property type="project" value="InterPro"/>
</dbReference>
<dbReference type="PANTHER" id="PTHR13152">
    <property type="entry name" value="TFIIH, POLYPEPTIDE 4"/>
    <property type="match status" value="1"/>
</dbReference>
<sequence length="181" mass="21402">MMHVLMKSLMLSEFIGKHMCVMYDIDIEARWTHQNQEHTDADKEGFNLSANKWRLRLLRIIAIQEHYERIECLAGAGVHLFTFSVIVSFLQQNAHPLVADRVPSVLRNVMNQIRLWKLDLNRVHMTTAHFFNDFPSRDLFEAACDFAREYSRLLWKDSKKMCLIVKTEIHALMRDFVSHQK</sequence>
<dbReference type="GO" id="GO:0005675">
    <property type="term" value="C:transcription factor TFIIH holo complex"/>
    <property type="evidence" value="ECO:0007669"/>
    <property type="project" value="TreeGrafter"/>
</dbReference>
<keyword evidence="6" id="KW-0234">DNA repair</keyword>
<protein>
    <recommendedName>
        <fullName evidence="8">Transcription factor Tfb2 C-terminal domain-containing protein</fullName>
    </recommendedName>
</protein>
<dbReference type="AlphaFoldDB" id="A0A5N6MPJ7"/>
<dbReference type="GO" id="GO:0003690">
    <property type="term" value="F:double-stranded DNA binding"/>
    <property type="evidence" value="ECO:0007669"/>
    <property type="project" value="TreeGrafter"/>
</dbReference>
<comment type="subcellular location">
    <subcellularLocation>
        <location evidence="1">Nucleus</location>
    </subcellularLocation>
</comment>
<evidence type="ECO:0000256" key="3">
    <source>
        <dbReference type="ARBA" id="ARBA00022763"/>
    </source>
</evidence>
<reference evidence="9 10" key="1">
    <citation type="submission" date="2019-05" db="EMBL/GenBank/DDBJ databases">
        <title>Mikania micrantha, genome provides insights into the molecular mechanism of rapid growth.</title>
        <authorList>
            <person name="Liu B."/>
        </authorList>
    </citation>
    <scope>NUCLEOTIDE SEQUENCE [LARGE SCALE GENOMIC DNA]</scope>
    <source>
        <strain evidence="9">NLD-2019</strain>
        <tissue evidence="9">Leaf</tissue>
    </source>
</reference>
<accession>A0A5N6MPJ7</accession>
<dbReference type="GO" id="GO:0000439">
    <property type="term" value="C:transcription factor TFIIH core complex"/>
    <property type="evidence" value="ECO:0007669"/>
    <property type="project" value="InterPro"/>
</dbReference>
<dbReference type="Pfam" id="PF18307">
    <property type="entry name" value="Tfb2_C"/>
    <property type="match status" value="1"/>
</dbReference>
<dbReference type="EMBL" id="SZYD01000015">
    <property type="protein sequence ID" value="KAD3642261.1"/>
    <property type="molecule type" value="Genomic_DNA"/>
</dbReference>
<dbReference type="Gene3D" id="3.30.70.2610">
    <property type="match status" value="1"/>
</dbReference>
<dbReference type="PANTHER" id="PTHR13152:SF0">
    <property type="entry name" value="GENERAL TRANSCRIPTION FACTOR IIH SUBUNIT 4"/>
    <property type="match status" value="1"/>
</dbReference>
<keyword evidence="3" id="KW-0227">DNA damage</keyword>
<evidence type="ECO:0000313" key="10">
    <source>
        <dbReference type="Proteomes" id="UP000326396"/>
    </source>
</evidence>
<gene>
    <name evidence="9" type="ORF">E3N88_31485</name>
</gene>
<evidence type="ECO:0000259" key="8">
    <source>
        <dbReference type="Pfam" id="PF18307"/>
    </source>
</evidence>
<name>A0A5N6MPJ7_9ASTR</name>
<evidence type="ECO:0000256" key="7">
    <source>
        <dbReference type="ARBA" id="ARBA00023242"/>
    </source>
</evidence>
<dbReference type="OrthoDB" id="364513at2759"/>
<evidence type="ECO:0000256" key="4">
    <source>
        <dbReference type="ARBA" id="ARBA00023015"/>
    </source>
</evidence>
<dbReference type="Proteomes" id="UP000326396">
    <property type="component" value="Linkage Group LG5"/>
</dbReference>
<keyword evidence="4" id="KW-0805">Transcription regulation</keyword>